<comment type="similarity">
    <text evidence="9">Belongs to the GSP H family.</text>
</comment>
<comment type="subcellular location">
    <subcellularLocation>
        <location evidence="1">Cell inner membrane</location>
        <topology evidence="1">Single-pass membrane protein</topology>
    </subcellularLocation>
</comment>
<dbReference type="Gene3D" id="3.30.700.10">
    <property type="entry name" value="Glycoprotein, Type 4 Pilin"/>
    <property type="match status" value="1"/>
</dbReference>
<evidence type="ECO:0000256" key="4">
    <source>
        <dbReference type="ARBA" id="ARBA00022481"/>
    </source>
</evidence>
<evidence type="ECO:0000256" key="5">
    <source>
        <dbReference type="ARBA" id="ARBA00022519"/>
    </source>
</evidence>
<dbReference type="InterPro" id="IPR022346">
    <property type="entry name" value="T2SS_GspH"/>
</dbReference>
<feature type="domain" description="General secretion pathway GspH" evidence="13">
    <location>
        <begin position="68"/>
        <end position="180"/>
    </location>
</feature>
<protein>
    <recommendedName>
        <fullName evidence="2">Type II secretion system protein H</fullName>
    </recommendedName>
    <alternativeName>
        <fullName evidence="10">General secretion pathway protein H</fullName>
    </alternativeName>
</protein>
<evidence type="ECO:0000256" key="12">
    <source>
        <dbReference type="SAM" id="Phobius"/>
    </source>
</evidence>
<dbReference type="NCBIfam" id="TIGR01708">
    <property type="entry name" value="typeII_sec_gspH"/>
    <property type="match status" value="1"/>
</dbReference>
<dbReference type="RefSeq" id="WP_094852842.1">
    <property type="nucleotide sequence ID" value="NZ_NEVM01000002.1"/>
</dbReference>
<keyword evidence="6 12" id="KW-0812">Transmembrane</keyword>
<dbReference type="GO" id="GO:0015627">
    <property type="term" value="C:type II protein secretion system complex"/>
    <property type="evidence" value="ECO:0007669"/>
    <property type="project" value="InterPro"/>
</dbReference>
<dbReference type="GO" id="GO:0005886">
    <property type="term" value="C:plasma membrane"/>
    <property type="evidence" value="ECO:0007669"/>
    <property type="project" value="UniProtKB-SubCell"/>
</dbReference>
<evidence type="ECO:0000256" key="7">
    <source>
        <dbReference type="ARBA" id="ARBA00022989"/>
    </source>
</evidence>
<evidence type="ECO:0000256" key="1">
    <source>
        <dbReference type="ARBA" id="ARBA00004377"/>
    </source>
</evidence>
<dbReference type="Proteomes" id="UP000216020">
    <property type="component" value="Unassembled WGS sequence"/>
</dbReference>
<evidence type="ECO:0000256" key="11">
    <source>
        <dbReference type="SAM" id="MobiDB-lite"/>
    </source>
</evidence>
<dbReference type="Pfam" id="PF12019">
    <property type="entry name" value="GspH"/>
    <property type="match status" value="1"/>
</dbReference>
<sequence>MRTSVPGISESLPSPSLPAPARRSCARRREGGFTLIEILIVLVIIGIAAGMVGISAVGAPDRRLHEDAERLVQAFAVAQSEARSDGRLITWRASAAGYRFERPGRRPASTGSADDEAPLPPDDFHDDAVLRPHAWSAGAVVIMSDDRAGGIVFDTEWMADPMQLTLSAGGRSVTVTRDAGGAYAVQ</sequence>
<feature type="region of interest" description="Disordered" evidence="11">
    <location>
        <begin position="102"/>
        <end position="122"/>
    </location>
</feature>
<dbReference type="PROSITE" id="PS00409">
    <property type="entry name" value="PROKAR_NTER_METHYL"/>
    <property type="match status" value="1"/>
</dbReference>
<dbReference type="Pfam" id="PF07963">
    <property type="entry name" value="N_methyl"/>
    <property type="match status" value="1"/>
</dbReference>
<name>A0A261S9J8_9BORD</name>
<evidence type="ECO:0000256" key="6">
    <source>
        <dbReference type="ARBA" id="ARBA00022692"/>
    </source>
</evidence>
<dbReference type="GO" id="GO:0015628">
    <property type="term" value="P:protein secretion by the type II secretion system"/>
    <property type="evidence" value="ECO:0007669"/>
    <property type="project" value="InterPro"/>
</dbReference>
<organism evidence="14 15">
    <name type="scientific">Bordetella genomosp. 10</name>
    <dbReference type="NCBI Taxonomy" id="1416804"/>
    <lineage>
        <taxon>Bacteria</taxon>
        <taxon>Pseudomonadati</taxon>
        <taxon>Pseudomonadota</taxon>
        <taxon>Betaproteobacteria</taxon>
        <taxon>Burkholderiales</taxon>
        <taxon>Alcaligenaceae</taxon>
        <taxon>Bordetella</taxon>
    </lineage>
</organism>
<dbReference type="InterPro" id="IPR012902">
    <property type="entry name" value="N_methyl_site"/>
</dbReference>
<dbReference type="NCBIfam" id="TIGR02532">
    <property type="entry name" value="IV_pilin_GFxxxE"/>
    <property type="match status" value="1"/>
</dbReference>
<evidence type="ECO:0000256" key="10">
    <source>
        <dbReference type="ARBA" id="ARBA00030775"/>
    </source>
</evidence>
<reference evidence="15" key="1">
    <citation type="submission" date="2017-05" db="EMBL/GenBank/DDBJ databases">
        <title>Complete and WGS of Bordetella genogroups.</title>
        <authorList>
            <person name="Spilker T."/>
            <person name="Lipuma J."/>
        </authorList>
    </citation>
    <scope>NUCLEOTIDE SEQUENCE [LARGE SCALE GENOMIC DNA]</scope>
    <source>
        <strain evidence="15">AU16122</strain>
    </source>
</reference>
<evidence type="ECO:0000256" key="2">
    <source>
        <dbReference type="ARBA" id="ARBA00021549"/>
    </source>
</evidence>
<dbReference type="AlphaFoldDB" id="A0A261S9J8"/>
<evidence type="ECO:0000313" key="15">
    <source>
        <dbReference type="Proteomes" id="UP000216020"/>
    </source>
</evidence>
<dbReference type="InterPro" id="IPR049875">
    <property type="entry name" value="TypeII_GspH"/>
</dbReference>
<gene>
    <name evidence="14" type="ORF">CAL29_09625</name>
</gene>
<keyword evidence="7 12" id="KW-1133">Transmembrane helix</keyword>
<keyword evidence="8 12" id="KW-0472">Membrane</keyword>
<dbReference type="InterPro" id="IPR045584">
    <property type="entry name" value="Pilin-like"/>
</dbReference>
<proteinExistence type="inferred from homology"/>
<feature type="transmembrane region" description="Helical" evidence="12">
    <location>
        <begin position="32"/>
        <end position="54"/>
    </location>
</feature>
<comment type="caution">
    <text evidence="14">The sequence shown here is derived from an EMBL/GenBank/DDBJ whole genome shotgun (WGS) entry which is preliminary data.</text>
</comment>
<evidence type="ECO:0000256" key="8">
    <source>
        <dbReference type="ARBA" id="ARBA00023136"/>
    </source>
</evidence>
<dbReference type="EMBL" id="NEVM01000002">
    <property type="protein sequence ID" value="OZI33835.1"/>
    <property type="molecule type" value="Genomic_DNA"/>
</dbReference>
<accession>A0A261S9J8</accession>
<dbReference type="OrthoDB" id="8851040at2"/>
<keyword evidence="4" id="KW-0488">Methylation</keyword>
<evidence type="ECO:0000259" key="13">
    <source>
        <dbReference type="Pfam" id="PF12019"/>
    </source>
</evidence>
<keyword evidence="3" id="KW-1003">Cell membrane</keyword>
<evidence type="ECO:0000256" key="3">
    <source>
        <dbReference type="ARBA" id="ARBA00022475"/>
    </source>
</evidence>
<dbReference type="SUPFAM" id="SSF54523">
    <property type="entry name" value="Pili subunits"/>
    <property type="match status" value="1"/>
</dbReference>
<keyword evidence="5" id="KW-0997">Cell inner membrane</keyword>
<feature type="compositionally biased region" description="Low complexity" evidence="11">
    <location>
        <begin position="9"/>
        <end position="23"/>
    </location>
</feature>
<evidence type="ECO:0000313" key="14">
    <source>
        <dbReference type="EMBL" id="OZI33835.1"/>
    </source>
</evidence>
<keyword evidence="15" id="KW-1185">Reference proteome</keyword>
<evidence type="ECO:0000256" key="9">
    <source>
        <dbReference type="ARBA" id="ARBA00025772"/>
    </source>
</evidence>
<feature type="region of interest" description="Disordered" evidence="11">
    <location>
        <begin position="1"/>
        <end position="23"/>
    </location>
</feature>